<dbReference type="PROSITE" id="PS00455">
    <property type="entry name" value="AMP_BINDING"/>
    <property type="match status" value="1"/>
</dbReference>
<dbReference type="InterPro" id="IPR045851">
    <property type="entry name" value="AMP-bd_C_sf"/>
</dbReference>
<dbReference type="GO" id="GO:0016874">
    <property type="term" value="F:ligase activity"/>
    <property type="evidence" value="ECO:0007669"/>
    <property type="project" value="UniProtKB-KW"/>
</dbReference>
<accession>A0ABQ8KR09</accession>
<evidence type="ECO:0000313" key="4">
    <source>
        <dbReference type="Proteomes" id="UP000814176"/>
    </source>
</evidence>
<dbReference type="EMBL" id="JADCUA010000004">
    <property type="protein sequence ID" value="KAH9841021.1"/>
    <property type="molecule type" value="Genomic_DNA"/>
</dbReference>
<dbReference type="Pfam" id="PF00501">
    <property type="entry name" value="AMP-binding"/>
    <property type="match status" value="1"/>
</dbReference>
<dbReference type="GeneID" id="72007853"/>
<proteinExistence type="predicted"/>
<dbReference type="InterPro" id="IPR025110">
    <property type="entry name" value="AMP-bd_C"/>
</dbReference>
<sequence length="570" mass="61930">MTIFRSKLPLVPPPDYLTVPQFMLDDVATPPSKPERPANVPCLIDEQSGKTFFLSDLRNRSNSLARTLRSDYGIGCGDIVALFTPNHLDYLTITWAVHRLGGIVATMSPSLTKNELVYLLQHARPSLLVAHEDNIQVALDSMQDVGLSASAIVLIDDTTSPLKSIDLLISQGTERPPIQDYKCESGEAKNLIAFLCFSSGTTGNPKAVSISHFNVICGVVQSATHHGVNDAHVQPEKRRFRAGDVCSGVCPFYHIYGIVTNLHWQVYSAMTVIVTQKFKFETMLQSIAKFRITHLVIVPPQAVLLCKHPATKNYDLSSVRFCMVAAAPVTAELIGQLLETLPGIDLGQGYGMTEACAAVTMFPVSQKVGTPGSAGQLVPGTIAKVVKPDGSLAGVGESGELLIQGGQITLGYYGNEAATKESFVDGWYCSGDEVYFNEQGDVFVTDRIKELIKVKGLQVTPGELEGHLLNHPDVADACVIGVPDEYAGEAPLAFVVLQPQIAKAVLHDAARREQMKSQIYNYVASAKSRHKWLTGGVIFVESIPKSPSGKILRRVLRDDAKAMQKPRLHL</sequence>
<dbReference type="Gene3D" id="3.40.50.12780">
    <property type="entry name" value="N-terminal domain of ligase-like"/>
    <property type="match status" value="1"/>
</dbReference>
<gene>
    <name evidence="3" type="ORF">C8Q71DRAFT_854883</name>
</gene>
<dbReference type="InterPro" id="IPR042099">
    <property type="entry name" value="ANL_N_sf"/>
</dbReference>
<keyword evidence="4" id="KW-1185">Reference proteome</keyword>
<dbReference type="SUPFAM" id="SSF56801">
    <property type="entry name" value="Acetyl-CoA synthetase-like"/>
    <property type="match status" value="1"/>
</dbReference>
<comment type="caution">
    <text evidence="3">The sequence shown here is derived from an EMBL/GenBank/DDBJ whole genome shotgun (WGS) entry which is preliminary data.</text>
</comment>
<protein>
    <submittedName>
        <fullName evidence="3">Phenylacetyl-CoA ligase</fullName>
    </submittedName>
</protein>
<dbReference type="InterPro" id="IPR020845">
    <property type="entry name" value="AMP-binding_CS"/>
</dbReference>
<dbReference type="Pfam" id="PF13193">
    <property type="entry name" value="AMP-binding_C"/>
    <property type="match status" value="1"/>
</dbReference>
<reference evidence="3 4" key="1">
    <citation type="journal article" date="2021" name="Environ. Microbiol.">
        <title>Gene family expansions and transcriptome signatures uncover fungal adaptations to wood decay.</title>
        <authorList>
            <person name="Hage H."/>
            <person name="Miyauchi S."/>
            <person name="Viragh M."/>
            <person name="Drula E."/>
            <person name="Min B."/>
            <person name="Chaduli D."/>
            <person name="Navarro D."/>
            <person name="Favel A."/>
            <person name="Norest M."/>
            <person name="Lesage-Meessen L."/>
            <person name="Balint B."/>
            <person name="Merenyi Z."/>
            <person name="de Eugenio L."/>
            <person name="Morin E."/>
            <person name="Martinez A.T."/>
            <person name="Baldrian P."/>
            <person name="Stursova M."/>
            <person name="Martinez M.J."/>
            <person name="Novotny C."/>
            <person name="Magnuson J.K."/>
            <person name="Spatafora J.W."/>
            <person name="Maurice S."/>
            <person name="Pangilinan J."/>
            <person name="Andreopoulos W."/>
            <person name="LaButti K."/>
            <person name="Hundley H."/>
            <person name="Na H."/>
            <person name="Kuo A."/>
            <person name="Barry K."/>
            <person name="Lipzen A."/>
            <person name="Henrissat B."/>
            <person name="Riley R."/>
            <person name="Ahrendt S."/>
            <person name="Nagy L.G."/>
            <person name="Grigoriev I.V."/>
            <person name="Martin F."/>
            <person name="Rosso M.N."/>
        </authorList>
    </citation>
    <scope>NUCLEOTIDE SEQUENCE [LARGE SCALE GENOMIC DNA]</scope>
    <source>
        <strain evidence="3 4">CIRM-BRFM 1785</strain>
    </source>
</reference>
<evidence type="ECO:0000259" key="1">
    <source>
        <dbReference type="Pfam" id="PF00501"/>
    </source>
</evidence>
<organism evidence="3 4">
    <name type="scientific">Rhodofomes roseus</name>
    <dbReference type="NCBI Taxonomy" id="34475"/>
    <lineage>
        <taxon>Eukaryota</taxon>
        <taxon>Fungi</taxon>
        <taxon>Dikarya</taxon>
        <taxon>Basidiomycota</taxon>
        <taxon>Agaricomycotina</taxon>
        <taxon>Agaricomycetes</taxon>
        <taxon>Polyporales</taxon>
        <taxon>Rhodofomes</taxon>
    </lineage>
</organism>
<keyword evidence="3" id="KW-0436">Ligase</keyword>
<feature type="domain" description="AMP-binding enzyme C-terminal" evidence="2">
    <location>
        <begin position="463"/>
        <end position="550"/>
    </location>
</feature>
<dbReference type="PANTHER" id="PTHR24096">
    <property type="entry name" value="LONG-CHAIN-FATTY-ACID--COA LIGASE"/>
    <property type="match status" value="1"/>
</dbReference>
<name>A0ABQ8KR09_9APHY</name>
<dbReference type="Proteomes" id="UP000814176">
    <property type="component" value="Unassembled WGS sequence"/>
</dbReference>
<feature type="domain" description="AMP-dependent synthetase/ligase" evidence="1">
    <location>
        <begin position="36"/>
        <end position="413"/>
    </location>
</feature>
<dbReference type="Gene3D" id="3.30.300.30">
    <property type="match status" value="1"/>
</dbReference>
<dbReference type="PANTHER" id="PTHR24096:SF422">
    <property type="entry name" value="BCDNA.GH02901"/>
    <property type="match status" value="1"/>
</dbReference>
<evidence type="ECO:0000259" key="2">
    <source>
        <dbReference type="Pfam" id="PF13193"/>
    </source>
</evidence>
<evidence type="ECO:0000313" key="3">
    <source>
        <dbReference type="EMBL" id="KAH9841021.1"/>
    </source>
</evidence>
<dbReference type="InterPro" id="IPR000873">
    <property type="entry name" value="AMP-dep_synth/lig_dom"/>
</dbReference>
<dbReference type="RefSeq" id="XP_047782487.1">
    <property type="nucleotide sequence ID" value="XM_047927121.1"/>
</dbReference>